<feature type="region of interest" description="Disordered" evidence="1">
    <location>
        <begin position="108"/>
        <end position="127"/>
    </location>
</feature>
<protein>
    <submittedName>
        <fullName evidence="2">Uncharacterized protein</fullName>
    </submittedName>
</protein>
<feature type="compositionally biased region" description="Basic and acidic residues" evidence="1">
    <location>
        <begin position="108"/>
        <end position="119"/>
    </location>
</feature>
<evidence type="ECO:0000313" key="2">
    <source>
        <dbReference type="EMBL" id="GIY22108.1"/>
    </source>
</evidence>
<comment type="caution">
    <text evidence="2">The sequence shown here is derived from an EMBL/GenBank/DDBJ whole genome shotgun (WGS) entry which is preliminary data.</text>
</comment>
<dbReference type="AlphaFoldDB" id="A0AAV4RJJ7"/>
<keyword evidence="3" id="KW-1185">Reference proteome</keyword>
<gene>
    <name evidence="2" type="ORF">CEXT_24361</name>
</gene>
<sequence length="127" mass="14575">MPTEAWQEAVHLAQSDTTFFHQRLSESAYSFQRNLSPPTRDRQTVRQKVPSRKRSSKSKPSDSNGRTRDGWKRGLQKVRGRGKGALEMVGEVKRGEGLRKGSRVLADEKAAGARHDRFNYRRYTTTR</sequence>
<evidence type="ECO:0000256" key="1">
    <source>
        <dbReference type="SAM" id="MobiDB-lite"/>
    </source>
</evidence>
<organism evidence="2 3">
    <name type="scientific">Caerostris extrusa</name>
    <name type="common">Bark spider</name>
    <name type="synonym">Caerostris bankana</name>
    <dbReference type="NCBI Taxonomy" id="172846"/>
    <lineage>
        <taxon>Eukaryota</taxon>
        <taxon>Metazoa</taxon>
        <taxon>Ecdysozoa</taxon>
        <taxon>Arthropoda</taxon>
        <taxon>Chelicerata</taxon>
        <taxon>Arachnida</taxon>
        <taxon>Araneae</taxon>
        <taxon>Araneomorphae</taxon>
        <taxon>Entelegynae</taxon>
        <taxon>Araneoidea</taxon>
        <taxon>Araneidae</taxon>
        <taxon>Caerostris</taxon>
    </lineage>
</organism>
<dbReference type="Proteomes" id="UP001054945">
    <property type="component" value="Unassembled WGS sequence"/>
</dbReference>
<accession>A0AAV4RJJ7</accession>
<dbReference type="EMBL" id="BPLR01008104">
    <property type="protein sequence ID" value="GIY22108.1"/>
    <property type="molecule type" value="Genomic_DNA"/>
</dbReference>
<name>A0AAV4RJJ7_CAEEX</name>
<proteinExistence type="predicted"/>
<evidence type="ECO:0000313" key="3">
    <source>
        <dbReference type="Proteomes" id="UP001054945"/>
    </source>
</evidence>
<reference evidence="2 3" key="1">
    <citation type="submission" date="2021-06" db="EMBL/GenBank/DDBJ databases">
        <title>Caerostris extrusa draft genome.</title>
        <authorList>
            <person name="Kono N."/>
            <person name="Arakawa K."/>
        </authorList>
    </citation>
    <scope>NUCLEOTIDE SEQUENCE [LARGE SCALE GENOMIC DNA]</scope>
</reference>
<feature type="region of interest" description="Disordered" evidence="1">
    <location>
        <begin position="30"/>
        <end position="88"/>
    </location>
</feature>